<dbReference type="EnsemblMetazoa" id="AATE019547-RA">
    <property type="protein sequence ID" value="AATE019547-PA.1"/>
    <property type="gene ID" value="AATE019547"/>
</dbReference>
<dbReference type="InterPro" id="IPR010441">
    <property type="entry name" value="CH_2"/>
</dbReference>
<dbReference type="EMBL" id="AXCP01007837">
    <property type="status" value="NOT_ANNOTATED_CDS"/>
    <property type="molecule type" value="Genomic_DNA"/>
</dbReference>
<dbReference type="VEuPathDB" id="VectorBase:AATE019547"/>
<proteinExistence type="predicted"/>
<dbReference type="PANTHER" id="PTHR12509">
    <property type="entry name" value="SPERMATOGENESIS-ASSOCIATED 4-RELATED"/>
    <property type="match status" value="1"/>
</dbReference>
<dbReference type="STRING" id="41427.A0A182JK29"/>
<accession>A0A182JK29</accession>
<dbReference type="GO" id="GO:0005930">
    <property type="term" value="C:axoneme"/>
    <property type="evidence" value="ECO:0007669"/>
    <property type="project" value="TreeGrafter"/>
</dbReference>
<reference evidence="1" key="1">
    <citation type="submission" date="2022-08" db="UniProtKB">
        <authorList>
            <consortium name="EnsemblMetazoa"/>
        </authorList>
    </citation>
    <scope>IDENTIFICATION</scope>
    <source>
        <strain evidence="1">EBRO</strain>
    </source>
</reference>
<dbReference type="GO" id="GO:0051493">
    <property type="term" value="P:regulation of cytoskeleton organization"/>
    <property type="evidence" value="ECO:0007669"/>
    <property type="project" value="TreeGrafter"/>
</dbReference>
<dbReference type="FunFam" id="1.10.418.10:FF:000059">
    <property type="entry name" value="RIKEN cDNA 6430531B16 gene"/>
    <property type="match status" value="1"/>
</dbReference>
<name>A0A182JK29_ANOAO</name>
<dbReference type="InterPro" id="IPR052111">
    <property type="entry name" value="Spermatogenesis_Ciliary_MAP"/>
</dbReference>
<dbReference type="Gene3D" id="1.10.418.10">
    <property type="entry name" value="Calponin-like domain"/>
    <property type="match status" value="1"/>
</dbReference>
<dbReference type="InterPro" id="IPR001715">
    <property type="entry name" value="CH_dom"/>
</dbReference>
<dbReference type="GO" id="GO:0008017">
    <property type="term" value="F:microtubule binding"/>
    <property type="evidence" value="ECO:0007669"/>
    <property type="project" value="TreeGrafter"/>
</dbReference>
<organism evidence="1">
    <name type="scientific">Anopheles atroparvus</name>
    <name type="common">European mosquito</name>
    <dbReference type="NCBI Taxonomy" id="41427"/>
    <lineage>
        <taxon>Eukaryota</taxon>
        <taxon>Metazoa</taxon>
        <taxon>Ecdysozoa</taxon>
        <taxon>Arthropoda</taxon>
        <taxon>Hexapoda</taxon>
        <taxon>Insecta</taxon>
        <taxon>Pterygota</taxon>
        <taxon>Neoptera</taxon>
        <taxon>Endopterygota</taxon>
        <taxon>Diptera</taxon>
        <taxon>Nematocera</taxon>
        <taxon>Culicoidea</taxon>
        <taxon>Culicidae</taxon>
        <taxon>Anophelinae</taxon>
        <taxon>Anopheles</taxon>
    </lineage>
</organism>
<protein>
    <submittedName>
        <fullName evidence="1">Uncharacterized protein</fullName>
    </submittedName>
</protein>
<evidence type="ECO:0000313" key="1">
    <source>
        <dbReference type="EnsemblMetazoa" id="AATE019547-PA.1"/>
    </source>
</evidence>
<dbReference type="PANTHER" id="PTHR12509:SF9">
    <property type="entry name" value="SPERM FLAGELLAR PROTEIN 1 ISOFORM X1"/>
    <property type="match status" value="1"/>
</dbReference>
<dbReference type="InterPro" id="IPR036872">
    <property type="entry name" value="CH_dom_sf"/>
</dbReference>
<dbReference type="Pfam" id="PF06294">
    <property type="entry name" value="CH_2"/>
    <property type="match status" value="1"/>
</dbReference>
<sequence length="155" mass="17864">MSSHRSAFNISSEELTEVCLWMKSFHLSKEIKNFHRDLADGVLVAEILKLLYPKFVDLHNYPKCNSTQNKLNNWRTLNQKVLRRLNICLDEKMLLDLANGDNGVLEALLFELMAKQRLDSYKHCHYAEPAANILTLDGNKSDAETVHSEVQHPEE</sequence>
<dbReference type="SUPFAM" id="SSF47576">
    <property type="entry name" value="Calponin-homology domain, CH-domain"/>
    <property type="match status" value="1"/>
</dbReference>
<dbReference type="AlphaFoldDB" id="A0A182JK29"/>
<dbReference type="PROSITE" id="PS50021">
    <property type="entry name" value="CH"/>
    <property type="match status" value="1"/>
</dbReference>